<organism evidence="1 2">
    <name type="scientific">Coccidioides immitis H538.4</name>
    <dbReference type="NCBI Taxonomy" id="396776"/>
    <lineage>
        <taxon>Eukaryota</taxon>
        <taxon>Fungi</taxon>
        <taxon>Dikarya</taxon>
        <taxon>Ascomycota</taxon>
        <taxon>Pezizomycotina</taxon>
        <taxon>Eurotiomycetes</taxon>
        <taxon>Eurotiomycetidae</taxon>
        <taxon>Onygenales</taxon>
        <taxon>Onygenaceae</taxon>
        <taxon>Coccidioides</taxon>
    </lineage>
</organism>
<name>A0A0J8S6D1_COCIT</name>
<evidence type="ECO:0000313" key="1">
    <source>
        <dbReference type="EMBL" id="KMU92431.1"/>
    </source>
</evidence>
<accession>A0A0J8S6D1</accession>
<reference evidence="2" key="1">
    <citation type="journal article" date="2010" name="Genome Res.">
        <title>Population genomic sequencing of Coccidioides fungi reveals recent hybridization and transposon control.</title>
        <authorList>
            <person name="Neafsey D.E."/>
            <person name="Barker B.M."/>
            <person name="Sharpton T.J."/>
            <person name="Stajich J.E."/>
            <person name="Park D.J."/>
            <person name="Whiston E."/>
            <person name="Hung C.-Y."/>
            <person name="McMahan C."/>
            <person name="White J."/>
            <person name="Sykes S."/>
            <person name="Heiman D."/>
            <person name="Young S."/>
            <person name="Zeng Q."/>
            <person name="Abouelleil A."/>
            <person name="Aftuck L."/>
            <person name="Bessette D."/>
            <person name="Brown A."/>
            <person name="FitzGerald M."/>
            <person name="Lui A."/>
            <person name="Macdonald J.P."/>
            <person name="Priest M."/>
            <person name="Orbach M.J."/>
            <person name="Galgiani J.N."/>
            <person name="Kirkland T.N."/>
            <person name="Cole G.T."/>
            <person name="Birren B.W."/>
            <person name="Henn M.R."/>
            <person name="Taylor J.W."/>
            <person name="Rounsley S.D."/>
        </authorList>
    </citation>
    <scope>NUCLEOTIDE SEQUENCE [LARGE SCALE GENOMIC DNA]</scope>
    <source>
        <strain evidence="2">H538.4</strain>
    </source>
</reference>
<dbReference type="OrthoDB" id="4194786at2759"/>
<protein>
    <submittedName>
        <fullName evidence="1">Uncharacterized protein</fullName>
    </submittedName>
</protein>
<sequence>MQHKAAWASVKDDCDKILESENKTNLKFFLPTPDCGITSKYVSNKYPQQATSSELYAGKPQKISDYCHAGFVYFPEDTVIKLFTILVPLHIRGQIKLGEITLDREHYYHVLSETVLSVMADSRLEAIVISKI</sequence>
<dbReference type="AlphaFoldDB" id="A0A0J8S6D1"/>
<dbReference type="Proteomes" id="UP000054563">
    <property type="component" value="Unassembled WGS sequence"/>
</dbReference>
<gene>
    <name evidence="1" type="ORF">CIHG_10251</name>
</gene>
<proteinExistence type="predicted"/>
<evidence type="ECO:0000313" key="2">
    <source>
        <dbReference type="Proteomes" id="UP000054563"/>
    </source>
</evidence>
<dbReference type="EMBL" id="DS017078">
    <property type="protein sequence ID" value="KMU92431.1"/>
    <property type="molecule type" value="Genomic_DNA"/>
</dbReference>
<dbReference type="VEuPathDB" id="FungiDB:CIHG_10251"/>